<dbReference type="Proteomes" id="UP000595897">
    <property type="component" value="Chromosome"/>
</dbReference>
<gene>
    <name evidence="1" type="ORF">bsdtb5_37120</name>
</gene>
<evidence type="ECO:0000313" key="1">
    <source>
        <dbReference type="EMBL" id="BCN32417.1"/>
    </source>
</evidence>
<protein>
    <submittedName>
        <fullName evidence="1">Uncharacterized protein</fullName>
    </submittedName>
</protein>
<evidence type="ECO:0000313" key="2">
    <source>
        <dbReference type="Proteomes" id="UP000595897"/>
    </source>
</evidence>
<name>A0A7R7EQ30_9FIRM</name>
<keyword evidence="2" id="KW-1185">Reference proteome</keyword>
<organism evidence="1 2">
    <name type="scientific">Anaeromicropila herbilytica</name>
    <dbReference type="NCBI Taxonomy" id="2785025"/>
    <lineage>
        <taxon>Bacteria</taxon>
        <taxon>Bacillati</taxon>
        <taxon>Bacillota</taxon>
        <taxon>Clostridia</taxon>
        <taxon>Lachnospirales</taxon>
        <taxon>Lachnospiraceae</taxon>
        <taxon>Anaeromicropila</taxon>
    </lineage>
</organism>
<sequence length="218" mass="25439">MSNRAHIMGFVGCVSYDIIHYLSRILCNMNKKVVLFDCSNNNALTNSISRPLELTESSIISYRDVDFSSNYQNELLNQYDYALIDFGINYNHDKIKSCDNLFLVTDLQLHHAINLRELYLSSSKQNVKIIIRDVIKCKIKPDYITKLIGANLFEEQYYVIYYDAMDTEYMLSCQYDNEFSFKKLSSIFKDMLYRILIDQCSLDRKEVTAALKIAEKGE</sequence>
<dbReference type="KEGG" id="ahb:bsdtb5_37120"/>
<reference evidence="1 2" key="1">
    <citation type="submission" date="2020-11" db="EMBL/GenBank/DDBJ databases">
        <title>Draft genome sequencing of a Lachnospiraceae strain isolated from anoxic soil subjected to BSD treatment.</title>
        <authorList>
            <person name="Uek A."/>
            <person name="Tonouchi A."/>
        </authorList>
    </citation>
    <scope>NUCLEOTIDE SEQUENCE [LARGE SCALE GENOMIC DNA]</scope>
    <source>
        <strain evidence="1 2">TB5</strain>
    </source>
</reference>
<proteinExistence type="predicted"/>
<dbReference type="EMBL" id="AP024169">
    <property type="protein sequence ID" value="BCN32417.1"/>
    <property type="molecule type" value="Genomic_DNA"/>
</dbReference>
<accession>A0A7R7EQ30</accession>
<dbReference type="AlphaFoldDB" id="A0A7R7EQ30"/>
<dbReference type="RefSeq" id="WP_271713465.1">
    <property type="nucleotide sequence ID" value="NZ_AP024169.1"/>
</dbReference>